<gene>
    <name evidence="1" type="ORF">PGLA2088_LOCUS41518</name>
</gene>
<accession>A0A813L6R4</accession>
<organism evidence="1 2">
    <name type="scientific">Polarella glacialis</name>
    <name type="common">Dinoflagellate</name>
    <dbReference type="NCBI Taxonomy" id="89957"/>
    <lineage>
        <taxon>Eukaryota</taxon>
        <taxon>Sar</taxon>
        <taxon>Alveolata</taxon>
        <taxon>Dinophyceae</taxon>
        <taxon>Suessiales</taxon>
        <taxon>Suessiaceae</taxon>
        <taxon>Polarella</taxon>
    </lineage>
</organism>
<dbReference type="Proteomes" id="UP000626109">
    <property type="component" value="Unassembled WGS sequence"/>
</dbReference>
<dbReference type="AlphaFoldDB" id="A0A813L6R4"/>
<evidence type="ECO:0000313" key="1">
    <source>
        <dbReference type="EMBL" id="CAE8720754.1"/>
    </source>
</evidence>
<evidence type="ECO:0000313" key="2">
    <source>
        <dbReference type="Proteomes" id="UP000626109"/>
    </source>
</evidence>
<comment type="caution">
    <text evidence="1">The sequence shown here is derived from an EMBL/GenBank/DDBJ whole genome shotgun (WGS) entry which is preliminary data.</text>
</comment>
<proteinExistence type="predicted"/>
<protein>
    <submittedName>
        <fullName evidence="1">Uncharacterized protein</fullName>
    </submittedName>
</protein>
<name>A0A813L6R4_POLGL</name>
<feature type="non-terminal residue" evidence="1">
    <location>
        <position position="134"/>
    </location>
</feature>
<reference evidence="1" key="1">
    <citation type="submission" date="2021-02" db="EMBL/GenBank/DDBJ databases">
        <authorList>
            <person name="Dougan E. K."/>
            <person name="Rhodes N."/>
            <person name="Thang M."/>
            <person name="Chan C."/>
        </authorList>
    </citation>
    <scope>NUCLEOTIDE SEQUENCE</scope>
</reference>
<sequence>ELLRPAVHMFGEDDAALLEHLAREEERYVQWEAGMEKAVRGLDSEGCGGARLVLLEIGCGLRVPSVRMEMECVLRDLLDGATHETDRVVLIRINPDFPQNPLFPAASTISIRAGSLEALSEIDALLKGLREENT</sequence>
<dbReference type="EMBL" id="CAJNNW010033869">
    <property type="protein sequence ID" value="CAE8720754.1"/>
    <property type="molecule type" value="Genomic_DNA"/>
</dbReference>